<evidence type="ECO:0000256" key="4">
    <source>
        <dbReference type="ARBA" id="ARBA00023180"/>
    </source>
</evidence>
<feature type="domain" description="SRCR" evidence="7">
    <location>
        <begin position="120"/>
        <end position="168"/>
    </location>
</feature>
<name>A0A8X6M8G1_NEPPI</name>
<evidence type="ECO:0000313" key="9">
    <source>
        <dbReference type="Proteomes" id="UP000887013"/>
    </source>
</evidence>
<evidence type="ECO:0000256" key="3">
    <source>
        <dbReference type="ARBA" id="ARBA00023157"/>
    </source>
</evidence>
<protein>
    <submittedName>
        <fullName evidence="8">Protein bark beetle</fullName>
    </submittedName>
</protein>
<dbReference type="AlphaFoldDB" id="A0A8X6M8G1"/>
<sequence>MPRKSALCLWAFLLVIVNFQKAVFCRTSEFGGYVSGSVILTKLDSPYEIRKDVIIESGSSLSIRPGVELRFAPGIGITVMKEAVLEARGEIDDKIIFTRLLDRQFTWTDSDERLPDWPDVRLVDGHSILEGRLQMLYKGRWRSVCTNSKKTAKLDHVADNWVSQEAICITGIPNNDSSQMMYRSSLFGQ</sequence>
<dbReference type="PANTHER" id="PTHR47653:SF1">
    <property type="entry name" value="DELETED IN MALIGNANT BRAIN TUMORS 1 PROTEIN"/>
    <property type="match status" value="1"/>
</dbReference>
<keyword evidence="2" id="KW-0677">Repeat</keyword>
<proteinExistence type="predicted"/>
<organism evidence="8 9">
    <name type="scientific">Nephila pilipes</name>
    <name type="common">Giant wood spider</name>
    <name type="synonym">Nephila maculata</name>
    <dbReference type="NCBI Taxonomy" id="299642"/>
    <lineage>
        <taxon>Eukaryota</taxon>
        <taxon>Metazoa</taxon>
        <taxon>Ecdysozoa</taxon>
        <taxon>Arthropoda</taxon>
        <taxon>Chelicerata</taxon>
        <taxon>Arachnida</taxon>
        <taxon>Araneae</taxon>
        <taxon>Araneomorphae</taxon>
        <taxon>Entelegynae</taxon>
        <taxon>Araneoidea</taxon>
        <taxon>Nephilidae</taxon>
        <taxon>Nephila</taxon>
    </lineage>
</organism>
<dbReference type="SUPFAM" id="SSF56487">
    <property type="entry name" value="SRCR-like"/>
    <property type="match status" value="1"/>
</dbReference>
<keyword evidence="1 6" id="KW-0732">Signal</keyword>
<evidence type="ECO:0000256" key="5">
    <source>
        <dbReference type="PROSITE-ProRule" id="PRU00196"/>
    </source>
</evidence>
<evidence type="ECO:0000256" key="2">
    <source>
        <dbReference type="ARBA" id="ARBA00022737"/>
    </source>
</evidence>
<dbReference type="PROSITE" id="PS50287">
    <property type="entry name" value="SRCR_2"/>
    <property type="match status" value="1"/>
</dbReference>
<dbReference type="InterPro" id="IPR053243">
    <property type="entry name" value="SJ_maturation_regulator"/>
</dbReference>
<keyword evidence="4" id="KW-0325">Glycoprotein</keyword>
<feature type="signal peptide" evidence="6">
    <location>
        <begin position="1"/>
        <end position="22"/>
    </location>
</feature>
<dbReference type="GO" id="GO:0016020">
    <property type="term" value="C:membrane"/>
    <property type="evidence" value="ECO:0007669"/>
    <property type="project" value="InterPro"/>
</dbReference>
<dbReference type="InterPro" id="IPR001190">
    <property type="entry name" value="SRCR"/>
</dbReference>
<gene>
    <name evidence="8" type="primary">bark</name>
    <name evidence="8" type="ORF">NPIL_13901</name>
</gene>
<dbReference type="PANTHER" id="PTHR47653">
    <property type="entry name" value="PROTEIN BARK BEETLE"/>
    <property type="match status" value="1"/>
</dbReference>
<keyword evidence="9" id="KW-1185">Reference proteome</keyword>
<dbReference type="GO" id="GO:0045217">
    <property type="term" value="P:cell-cell junction maintenance"/>
    <property type="evidence" value="ECO:0007669"/>
    <property type="project" value="TreeGrafter"/>
</dbReference>
<dbReference type="Proteomes" id="UP000887013">
    <property type="component" value="Unassembled WGS sequence"/>
</dbReference>
<comment type="caution">
    <text evidence="5">Lacks conserved residue(s) required for the propagation of feature annotation.</text>
</comment>
<evidence type="ECO:0000313" key="8">
    <source>
        <dbReference type="EMBL" id="GFS30178.1"/>
    </source>
</evidence>
<accession>A0A8X6M8G1</accession>
<comment type="caution">
    <text evidence="8">The sequence shown here is derived from an EMBL/GenBank/DDBJ whole genome shotgun (WGS) entry which is preliminary data.</text>
</comment>
<dbReference type="Gene3D" id="3.10.250.10">
    <property type="entry name" value="SRCR-like domain"/>
    <property type="match status" value="1"/>
</dbReference>
<feature type="chain" id="PRO_5036478972" evidence="6">
    <location>
        <begin position="23"/>
        <end position="189"/>
    </location>
</feature>
<keyword evidence="3" id="KW-1015">Disulfide bond</keyword>
<evidence type="ECO:0000256" key="1">
    <source>
        <dbReference type="ARBA" id="ARBA00022729"/>
    </source>
</evidence>
<evidence type="ECO:0000256" key="6">
    <source>
        <dbReference type="SAM" id="SignalP"/>
    </source>
</evidence>
<reference evidence="8" key="1">
    <citation type="submission" date="2020-08" db="EMBL/GenBank/DDBJ databases">
        <title>Multicomponent nature underlies the extraordinary mechanical properties of spider dragline silk.</title>
        <authorList>
            <person name="Kono N."/>
            <person name="Nakamura H."/>
            <person name="Mori M."/>
            <person name="Yoshida Y."/>
            <person name="Ohtoshi R."/>
            <person name="Malay A.D."/>
            <person name="Moran D.A.P."/>
            <person name="Tomita M."/>
            <person name="Numata K."/>
            <person name="Arakawa K."/>
        </authorList>
    </citation>
    <scope>NUCLEOTIDE SEQUENCE</scope>
</reference>
<evidence type="ECO:0000259" key="7">
    <source>
        <dbReference type="PROSITE" id="PS50287"/>
    </source>
</evidence>
<dbReference type="InterPro" id="IPR036772">
    <property type="entry name" value="SRCR-like_dom_sf"/>
</dbReference>
<dbReference type="OrthoDB" id="536948at2759"/>
<dbReference type="EMBL" id="BMAW01041679">
    <property type="protein sequence ID" value="GFS30178.1"/>
    <property type="molecule type" value="Genomic_DNA"/>
</dbReference>